<evidence type="ECO:0000313" key="4">
    <source>
        <dbReference type="Proteomes" id="UP000050465"/>
    </source>
</evidence>
<feature type="region of interest" description="Disordered" evidence="1">
    <location>
        <begin position="1"/>
        <end position="47"/>
    </location>
</feature>
<dbReference type="InterPro" id="IPR000209">
    <property type="entry name" value="Peptidase_S8/S53_dom"/>
</dbReference>
<dbReference type="CDD" id="cd04847">
    <property type="entry name" value="Peptidases_S8_Subtilisin_like_2"/>
    <property type="match status" value="1"/>
</dbReference>
<dbReference type="Proteomes" id="UP000050465">
    <property type="component" value="Unassembled WGS sequence"/>
</dbReference>
<dbReference type="Gene3D" id="3.40.50.200">
    <property type="entry name" value="Peptidase S8/S53 domain"/>
    <property type="match status" value="1"/>
</dbReference>
<evidence type="ECO:0000256" key="1">
    <source>
        <dbReference type="SAM" id="MobiDB-lite"/>
    </source>
</evidence>
<feature type="compositionally biased region" description="Basic and acidic residues" evidence="1">
    <location>
        <begin position="35"/>
        <end position="47"/>
    </location>
</feature>
<name>A0A0P7ZJC4_9CYAN</name>
<dbReference type="STRING" id="1666911.HLUCCA11_13555"/>
<dbReference type="Pfam" id="PF00082">
    <property type="entry name" value="Peptidase_S8"/>
    <property type="match status" value="1"/>
</dbReference>
<dbReference type="AlphaFoldDB" id="A0A0P7ZJC4"/>
<dbReference type="PATRIC" id="fig|1666911.3.peg.1481"/>
<protein>
    <submittedName>
        <fullName evidence="3">Subtilase family</fullName>
    </submittedName>
</protein>
<dbReference type="InterPro" id="IPR036852">
    <property type="entry name" value="Peptidase_S8/S53_dom_sf"/>
</dbReference>
<dbReference type="GO" id="GO:0006508">
    <property type="term" value="P:proteolysis"/>
    <property type="evidence" value="ECO:0007669"/>
    <property type="project" value="InterPro"/>
</dbReference>
<reference evidence="3 4" key="1">
    <citation type="submission" date="2015-09" db="EMBL/GenBank/DDBJ databases">
        <title>Identification and resolution of microdiversity through metagenomic sequencing of parallel consortia.</title>
        <authorList>
            <person name="Nelson W.C."/>
            <person name="Romine M.F."/>
            <person name="Lindemann S.R."/>
        </authorList>
    </citation>
    <scope>NUCLEOTIDE SEQUENCE [LARGE SCALE GENOMIC DNA]</scope>
    <source>
        <strain evidence="3">Ana</strain>
    </source>
</reference>
<proteinExistence type="predicted"/>
<dbReference type="InterPro" id="IPR034074">
    <property type="entry name" value="Y4bN_pept_dom"/>
</dbReference>
<feature type="domain" description="Peptidase S8/S53" evidence="2">
    <location>
        <begin position="276"/>
        <end position="614"/>
    </location>
</feature>
<organism evidence="3 4">
    <name type="scientific">Phormidesmis priestleyi Ana</name>
    <dbReference type="NCBI Taxonomy" id="1666911"/>
    <lineage>
        <taxon>Bacteria</taxon>
        <taxon>Bacillati</taxon>
        <taxon>Cyanobacteriota</taxon>
        <taxon>Cyanophyceae</taxon>
        <taxon>Leptolyngbyales</taxon>
        <taxon>Leptolyngbyaceae</taxon>
        <taxon>Phormidesmis</taxon>
    </lineage>
</organism>
<dbReference type="EMBL" id="LJZR01000017">
    <property type="protein sequence ID" value="KPQ34748.1"/>
    <property type="molecule type" value="Genomic_DNA"/>
</dbReference>
<gene>
    <name evidence="3" type="ORF">HLUCCA11_13555</name>
</gene>
<accession>A0A0P7ZJC4</accession>
<dbReference type="SUPFAM" id="SSF52743">
    <property type="entry name" value="Subtilisin-like"/>
    <property type="match status" value="1"/>
</dbReference>
<dbReference type="GO" id="GO:0004252">
    <property type="term" value="F:serine-type endopeptidase activity"/>
    <property type="evidence" value="ECO:0007669"/>
    <property type="project" value="InterPro"/>
</dbReference>
<comment type="caution">
    <text evidence="3">The sequence shown here is derived from an EMBL/GenBank/DDBJ whole genome shotgun (WGS) entry which is preliminary data.</text>
</comment>
<sequence>MSKQKRQFPHIYLPKNGKVAKYTKPKGGGGGKSSLPDRDRATHAKTLEKSISDVLQEAEQQLHARNPNIADETPGFYLEFELLAEKSHVFETLENRPKKIELVAVKDVPGKEGTVLATVFVPESSADYYLEKVEQYRDEETKKGRPKNEPLIARIEKVQLGKVRSLFTDSQALFPAEGHEVWWEVWLRKERYSYFCRAAEVLNIQTQPHKITFPEREIVLVMTTAELIAQILENSGAIAELRIAKDTPSMFLEMGPCEQGEWVEELAERLIEPESDAVAICMLDSGVTRSHRLLGPGLAPDDMHTVDPTWSVGDSHYWNGHGTAMAGIALYQDLCDALTFQNGQVQLPHRLESVKILPNTGQNDPKLYGAITGQGISLPEIKAPERHRIFCMAVTSNIEATDSGVPSSWSAAVDNLCFNDGDFRRLLIISAGNIAQDILRSDYLNINDVEMVENPAQAWNPLVIGAYTEKLNIVDPSYSGWNPLAPGGDLSPRSRTSVEWESQWPIRPDVVFEGGNMAFDGEDPAISIDDLSLLTTYYDPSRRMFTHMCDTSCATALASYMAARIMSTHPNYSPETVKALIVHSAEWTPAMATRFKGASSKTAKRALVRRYGYGVPNLERALLSANDDLTLVIEDSLQPFHKNDSKIATKEMNIHKLPWPSEQLEALGGTSVELKVTLSYFIESNPGERGWAYRHRYASHGLRFKVKDSLESDEDFAWRVSEAARDESEGKKTSDRKEENWFLGPTTRDCGSLHCDIWQGTAAALAQKDALVVFPVGGWWKEKQYLEKYDNQAPYALILSIRVPKVEIDVDIYTPVANKAGIPISI</sequence>
<evidence type="ECO:0000259" key="2">
    <source>
        <dbReference type="Pfam" id="PF00082"/>
    </source>
</evidence>
<evidence type="ECO:0000313" key="3">
    <source>
        <dbReference type="EMBL" id="KPQ34748.1"/>
    </source>
</evidence>